<dbReference type="Proteomes" id="UP000474757">
    <property type="component" value="Unassembled WGS sequence"/>
</dbReference>
<keyword evidence="1" id="KW-0472">Membrane</keyword>
<sequence>MLAFLFGLVAGFLTPHAEEPLAEPLVRAARGRVVFHPGEKRLLAFILCLLIAAVLLAVVSEGSPFWLVLGGGLGYFATRLIAAANSR</sequence>
<accession>A0A6B2K2N2</accession>
<protein>
    <submittedName>
        <fullName evidence="2">Uncharacterized protein</fullName>
    </submittedName>
</protein>
<feature type="transmembrane region" description="Helical" evidence="1">
    <location>
        <begin position="41"/>
        <end position="59"/>
    </location>
</feature>
<reference evidence="2 3" key="1">
    <citation type="submission" date="2020-02" db="EMBL/GenBank/DDBJ databases">
        <title>Pseudoroseicyclus tamarix, sp. nov., isolated from offshore sediment of a Tamarix chinensis forest.</title>
        <authorList>
            <person name="Gai Y."/>
        </authorList>
    </citation>
    <scope>NUCLEOTIDE SEQUENCE [LARGE SCALE GENOMIC DNA]</scope>
    <source>
        <strain evidence="2 3">CLL3-39</strain>
    </source>
</reference>
<dbReference type="AlphaFoldDB" id="A0A6B2K2N2"/>
<gene>
    <name evidence="2" type="ORF">GZA08_07060</name>
</gene>
<proteinExistence type="predicted"/>
<name>A0A6B2K2N2_9RHOB</name>
<evidence type="ECO:0000313" key="3">
    <source>
        <dbReference type="Proteomes" id="UP000474757"/>
    </source>
</evidence>
<dbReference type="RefSeq" id="WP_163891485.1">
    <property type="nucleotide sequence ID" value="NZ_JAAFYS010000002.1"/>
</dbReference>
<evidence type="ECO:0000256" key="1">
    <source>
        <dbReference type="SAM" id="Phobius"/>
    </source>
</evidence>
<keyword evidence="1" id="KW-0812">Transmembrane</keyword>
<comment type="caution">
    <text evidence="2">The sequence shown here is derived from an EMBL/GenBank/DDBJ whole genome shotgun (WGS) entry which is preliminary data.</text>
</comment>
<keyword evidence="1" id="KW-1133">Transmembrane helix</keyword>
<keyword evidence="3" id="KW-1185">Reference proteome</keyword>
<feature type="transmembrane region" description="Helical" evidence="1">
    <location>
        <begin position="66"/>
        <end position="84"/>
    </location>
</feature>
<organism evidence="2 3">
    <name type="scientific">Pseudoroseicyclus tamaricis</name>
    <dbReference type="NCBI Taxonomy" id="2705421"/>
    <lineage>
        <taxon>Bacteria</taxon>
        <taxon>Pseudomonadati</taxon>
        <taxon>Pseudomonadota</taxon>
        <taxon>Alphaproteobacteria</taxon>
        <taxon>Rhodobacterales</taxon>
        <taxon>Paracoccaceae</taxon>
        <taxon>Pseudoroseicyclus</taxon>
    </lineage>
</organism>
<dbReference type="EMBL" id="JAAGAB010000002">
    <property type="protein sequence ID" value="NDV00726.1"/>
    <property type="molecule type" value="Genomic_DNA"/>
</dbReference>
<evidence type="ECO:0000313" key="2">
    <source>
        <dbReference type="EMBL" id="NDV00726.1"/>
    </source>
</evidence>